<evidence type="ECO:0000259" key="2">
    <source>
        <dbReference type="Pfam" id="PF20178"/>
    </source>
</evidence>
<evidence type="ECO:0000313" key="4">
    <source>
        <dbReference type="Proteomes" id="UP000297391"/>
    </source>
</evidence>
<protein>
    <recommendedName>
        <fullName evidence="2">Dermonecrotic toxin N-terminal domain-containing protein</fullName>
    </recommendedName>
</protein>
<feature type="compositionally biased region" description="Pro residues" evidence="1">
    <location>
        <begin position="645"/>
        <end position="655"/>
    </location>
</feature>
<dbReference type="InterPro" id="IPR046673">
    <property type="entry name" value="ToxA_N"/>
</dbReference>
<accession>A0A4Z0B190</accession>
<evidence type="ECO:0000256" key="1">
    <source>
        <dbReference type="SAM" id="MobiDB-lite"/>
    </source>
</evidence>
<feature type="domain" description="Dermonecrotic toxin N-terminal" evidence="2">
    <location>
        <begin position="155"/>
        <end position="441"/>
    </location>
</feature>
<evidence type="ECO:0000313" key="3">
    <source>
        <dbReference type="EMBL" id="TFY92461.1"/>
    </source>
</evidence>
<dbReference type="EMBL" id="QUZU01000001">
    <property type="protein sequence ID" value="TFY92461.1"/>
    <property type="molecule type" value="Genomic_DNA"/>
</dbReference>
<feature type="region of interest" description="Disordered" evidence="1">
    <location>
        <begin position="603"/>
        <end position="655"/>
    </location>
</feature>
<sequence length="1019" mass="111612">MHEQGIQMDAASIIPSTGVLTFGEGDNKKTFTLTDNSGWGQIAGPILAAANVISPIKGQRLRVDMNGDEVVVRPKLVTDFYGESLPASKTEARVQIRRLEHNAHAFQPISADDPLRPASSRSAEALQTQTLNAARFYLSAPQALAYKHLAVDVAENLPNTRAEAKKWADAILFKLTGKHIDSDTVYLNRFNGGGHTPEPENATITGWEYTVWEPVSAELLPDALLKNFSEGDWLPGNLDAASGLYTDGFGQSKKNGWGAHNQVPILPSQIMHESWKTDFQGEMTKKIDSFWNTHTEQYQAAIKGEFTYRARKQLKTLEAMPPAERALQAPEHRFGREDYRLVMGAVSNLPLDENAPLTLEQLKAQAPAKGHVQVSPLNIAGFASTDILRFNAADGSRQVLYIPGTEPAFLRFDSLEKLEQWVVDQTKDDKKRAALASHFPLTLRQDHEAGTLEKVAKVLMPVLWFTDVGTGKDGLDTTLQKLASGKLHPAIHDNQSPIEGDVFSAMTTATQHRMTSDADVAIKSNSEVTRDTWLNDITVAAGLLAKLAPIAAPVAAAAVLAGVTELALGAEKQASGDTVAERRDGASKAFDGLLNTLFSLGASATPEDPFAPPPEKPVMPRNQPEISINEEPQPGPSSGIRTPPSTVPTPAPKPTPLLHMAQYAVPDGEQLIKNATRDPLGVYRIKANAGADRHFVRFTDETGKSGIFELYSRYRSGEPFARIVNPDTGSGVMPVRPQPDGEWVHAPMMGGIKWPWRRPSSPPPSDELKQQPKISDGFEVLGAPKTSGADQFDTIFKYDGNTAYEQSVSNFEEGGVLKRKLTVSWTVEENNFEVYPSETAQPNDHGSTAYSPNFLKDLNRDRYTVRIKQPDGYRTVELDGSGSANGETLSKRLKQFEAAIPDANLRSRISEVAHQGSIAPTSVELKMNQLQDHIGFKGKDTHYVVTYDPATDQAHVQFDAKTTLLDLDKDAADIPNMETTAQRTFWIHESNELEENANPYVIDKSAPFTLSISTIKDLN</sequence>
<organism evidence="3 4">
    <name type="scientific">Pseudomonas kairouanensis</name>
    <dbReference type="NCBI Taxonomy" id="2293832"/>
    <lineage>
        <taxon>Bacteria</taxon>
        <taxon>Pseudomonadati</taxon>
        <taxon>Pseudomonadota</taxon>
        <taxon>Gammaproteobacteria</taxon>
        <taxon>Pseudomonadales</taxon>
        <taxon>Pseudomonadaceae</taxon>
        <taxon>Pseudomonas</taxon>
    </lineage>
</organism>
<keyword evidence="4" id="KW-1185">Reference proteome</keyword>
<name>A0A4Z0B190_9PSED</name>
<gene>
    <name evidence="3" type="ORF">DYL59_00440</name>
</gene>
<proteinExistence type="predicted"/>
<dbReference type="Proteomes" id="UP000297391">
    <property type="component" value="Unassembled WGS sequence"/>
</dbReference>
<dbReference type="AlphaFoldDB" id="A0A4Z0B190"/>
<dbReference type="Pfam" id="PF20178">
    <property type="entry name" value="ToxA_N"/>
    <property type="match status" value="1"/>
</dbReference>
<comment type="caution">
    <text evidence="3">The sequence shown here is derived from an EMBL/GenBank/DDBJ whole genome shotgun (WGS) entry which is preliminary data.</text>
</comment>
<reference evidence="3 4" key="1">
    <citation type="journal article" date="2019" name="Syst. Appl. Microbiol.">
        <title>New species of pathogenic Pseudomonas isolated from citrus in Tunisia: Proposal of Pseudomonas kairouanensis sp. nov. and Pseudomonas nabeulensis sp. nov.</title>
        <authorList>
            <person name="Oueslati M."/>
            <person name="Mulet M."/>
            <person name="Gomila M."/>
            <person name="Berge O."/>
            <person name="Hajlaoui M.R."/>
            <person name="Lalucat J."/>
            <person name="Sadfi-Zouaoui N."/>
            <person name="Garcia-Valdes E."/>
        </authorList>
    </citation>
    <scope>NUCLEOTIDE SEQUENCE [LARGE SCALE GENOMIC DNA]</scope>
    <source>
        <strain evidence="3 4">KC12</strain>
    </source>
</reference>